<keyword evidence="3" id="KW-1185">Reference proteome</keyword>
<name>A0A0N7LRP5_9RHOB</name>
<dbReference type="EMBL" id="CYPW01000006">
    <property type="protein sequence ID" value="CUH51396.1"/>
    <property type="molecule type" value="Genomic_DNA"/>
</dbReference>
<dbReference type="Pfam" id="PF13403">
    <property type="entry name" value="Hint_2"/>
    <property type="match status" value="1"/>
</dbReference>
<organism evidence="2 3">
    <name type="scientific">Shimia marina</name>
    <dbReference type="NCBI Taxonomy" id="321267"/>
    <lineage>
        <taxon>Bacteria</taxon>
        <taxon>Pseudomonadati</taxon>
        <taxon>Pseudomonadota</taxon>
        <taxon>Alphaproteobacteria</taxon>
        <taxon>Rhodobacterales</taxon>
        <taxon>Roseobacteraceae</taxon>
    </lineage>
</organism>
<evidence type="ECO:0000259" key="1">
    <source>
        <dbReference type="Pfam" id="PF13403"/>
    </source>
</evidence>
<gene>
    <name evidence="2" type="ORF">SHM7688_00832</name>
</gene>
<proteinExistence type="predicted"/>
<reference evidence="2 3" key="1">
    <citation type="submission" date="2015-09" db="EMBL/GenBank/DDBJ databases">
        <authorList>
            <consortium name="Swine Surveillance"/>
        </authorList>
    </citation>
    <scope>NUCLEOTIDE SEQUENCE [LARGE SCALE GENOMIC DNA]</scope>
    <source>
        <strain evidence="2 3">CECT 7688</strain>
    </source>
</reference>
<protein>
    <recommendedName>
        <fullName evidence="1">Hedgehog/Intein (Hint) domain-containing protein</fullName>
    </recommendedName>
</protein>
<dbReference type="OrthoDB" id="6305173at2"/>
<dbReference type="InterPro" id="IPR028992">
    <property type="entry name" value="Hedgehog/Intein_dom"/>
</dbReference>
<dbReference type="AlphaFoldDB" id="A0A0N7LRP5"/>
<accession>A0A0N7LRP5</accession>
<evidence type="ECO:0000313" key="2">
    <source>
        <dbReference type="EMBL" id="CUH51396.1"/>
    </source>
</evidence>
<feature type="domain" description="Hedgehog/Intein (Hint)" evidence="1">
    <location>
        <begin position="185"/>
        <end position="322"/>
    </location>
</feature>
<sequence>MSWIGLTDGQNSWFAPDGLAQLCNDQSAEQLPAHQIASNVPLRQGSLVAETHVSPYDRPQTLLGVTSPDGTGFRLTLQAVPGGGVVLVIHKGGKTCHAAVNLDTGGRADVLRVTYSWETSHGLGRLTVEQPGTFRVIQRTLEDPVALSLQDMKTCIQTEGARVMSSDMSFLATSNRIEPIGPMPSLAADVPIMTADGYRLAGRLQRGDVVQTASGALVPILAKVIRTVPAAGQFTPIRLRAPYFGLSQDIVTSPVQRLVIGGSRVEYMFGAEHVLVPAGHLLHGKAATRGSRLPLATYCQFLLPDHEAILAAGTFVESLNIGRLRRRRDILRASMMWQFSSARLPEHARAAYPELREFDALTLAAQRAA</sequence>
<dbReference type="RefSeq" id="WP_058238708.1">
    <property type="nucleotide sequence ID" value="NZ_CYPW01000006.1"/>
</dbReference>
<dbReference type="STRING" id="321267.SHM7688_00832"/>
<evidence type="ECO:0000313" key="3">
    <source>
        <dbReference type="Proteomes" id="UP000054823"/>
    </source>
</evidence>
<dbReference type="Proteomes" id="UP000054823">
    <property type="component" value="Unassembled WGS sequence"/>
</dbReference>